<feature type="DNA-binding region" description="H-T-H motif" evidence="4">
    <location>
        <begin position="25"/>
        <end position="44"/>
    </location>
</feature>
<dbReference type="InterPro" id="IPR036271">
    <property type="entry name" value="Tet_transcr_reg_TetR-rel_C_sf"/>
</dbReference>
<dbReference type="GO" id="GO:0003677">
    <property type="term" value="F:DNA binding"/>
    <property type="evidence" value="ECO:0007669"/>
    <property type="project" value="UniProtKB-UniRule"/>
</dbReference>
<keyword evidence="2 4" id="KW-0238">DNA-binding</keyword>
<sequence>MSTSLDRLIETTQALLWERGYAGTSPRAIQEQAGVGQGSMYHHFRSKAALAQAAEERSAAELIEEVRQLLDGPGDPLDRVLAYLRLERDILKGCRIGRLAADPEVVADHSLRKPLEDTFAWISTRLTGLLQEAQAGGQLQQGLDPRLLAATVLAVRQGGYVLARAASSTVPYEQAVEGLTALLTARRT</sequence>
<evidence type="ECO:0000256" key="1">
    <source>
        <dbReference type="ARBA" id="ARBA00023015"/>
    </source>
</evidence>
<dbReference type="Gene3D" id="1.10.357.10">
    <property type="entry name" value="Tetracycline Repressor, domain 2"/>
    <property type="match status" value="1"/>
</dbReference>
<reference evidence="6 7" key="1">
    <citation type="submission" date="2018-04" db="EMBL/GenBank/DDBJ databases">
        <title>Denitrifier Microvirgula.</title>
        <authorList>
            <person name="Anderson E."/>
            <person name="Jang J."/>
            <person name="Ishii S."/>
        </authorList>
    </citation>
    <scope>NUCLEOTIDE SEQUENCE [LARGE SCALE GENOMIC DNA]</scope>
    <source>
        <strain evidence="6 7">BE2.4</strain>
    </source>
</reference>
<evidence type="ECO:0000256" key="3">
    <source>
        <dbReference type="ARBA" id="ARBA00023163"/>
    </source>
</evidence>
<dbReference type="InterPro" id="IPR001647">
    <property type="entry name" value="HTH_TetR"/>
</dbReference>
<dbReference type="AlphaFoldDB" id="A0A2S0PE67"/>
<evidence type="ECO:0000313" key="6">
    <source>
        <dbReference type="EMBL" id="AVY95645.1"/>
    </source>
</evidence>
<dbReference type="SUPFAM" id="SSF46689">
    <property type="entry name" value="Homeodomain-like"/>
    <property type="match status" value="1"/>
</dbReference>
<evidence type="ECO:0000259" key="5">
    <source>
        <dbReference type="PROSITE" id="PS50977"/>
    </source>
</evidence>
<organism evidence="6 7">
    <name type="scientific">Microvirgula aerodenitrificans</name>
    <dbReference type="NCBI Taxonomy" id="57480"/>
    <lineage>
        <taxon>Bacteria</taxon>
        <taxon>Pseudomonadati</taxon>
        <taxon>Pseudomonadota</taxon>
        <taxon>Betaproteobacteria</taxon>
        <taxon>Neisseriales</taxon>
        <taxon>Aquaspirillaceae</taxon>
        <taxon>Microvirgula</taxon>
    </lineage>
</organism>
<dbReference type="STRING" id="1122240.GCA_000620105_01870"/>
<dbReference type="EMBL" id="CP028519">
    <property type="protein sequence ID" value="AVY95645.1"/>
    <property type="molecule type" value="Genomic_DNA"/>
</dbReference>
<name>A0A2S0PE67_9NEIS</name>
<keyword evidence="1" id="KW-0805">Transcription regulation</keyword>
<evidence type="ECO:0000256" key="2">
    <source>
        <dbReference type="ARBA" id="ARBA00023125"/>
    </source>
</evidence>
<accession>A0A2S0PE67</accession>
<dbReference type="PROSITE" id="PS50977">
    <property type="entry name" value="HTH_TETR_2"/>
    <property type="match status" value="1"/>
</dbReference>
<evidence type="ECO:0000313" key="7">
    <source>
        <dbReference type="Proteomes" id="UP000244173"/>
    </source>
</evidence>
<feature type="domain" description="HTH tetR-type" evidence="5">
    <location>
        <begin position="2"/>
        <end position="62"/>
    </location>
</feature>
<gene>
    <name evidence="6" type="ORF">DAI18_17545</name>
</gene>
<evidence type="ECO:0000256" key="4">
    <source>
        <dbReference type="PROSITE-ProRule" id="PRU00335"/>
    </source>
</evidence>
<dbReference type="Pfam" id="PF16925">
    <property type="entry name" value="TetR_C_13"/>
    <property type="match status" value="1"/>
</dbReference>
<dbReference type="InterPro" id="IPR011075">
    <property type="entry name" value="TetR_C"/>
</dbReference>
<dbReference type="PRINTS" id="PR00455">
    <property type="entry name" value="HTHTETR"/>
</dbReference>
<proteinExistence type="predicted"/>
<dbReference type="KEGG" id="maer:DAI18_17545"/>
<protein>
    <submittedName>
        <fullName evidence="6">TetR/AcrR family transcriptional regulator</fullName>
    </submittedName>
</protein>
<keyword evidence="3" id="KW-0804">Transcription</keyword>
<dbReference type="OrthoDB" id="5293507at2"/>
<dbReference type="InterPro" id="IPR009057">
    <property type="entry name" value="Homeodomain-like_sf"/>
</dbReference>
<dbReference type="Pfam" id="PF00440">
    <property type="entry name" value="TetR_N"/>
    <property type="match status" value="1"/>
</dbReference>
<dbReference type="PANTHER" id="PTHR47506:SF3">
    <property type="entry name" value="HTH-TYPE TRANSCRIPTIONAL REGULATOR LMRA"/>
    <property type="match status" value="1"/>
</dbReference>
<keyword evidence="7" id="KW-1185">Reference proteome</keyword>
<dbReference type="PANTHER" id="PTHR47506">
    <property type="entry name" value="TRANSCRIPTIONAL REGULATORY PROTEIN"/>
    <property type="match status" value="1"/>
</dbReference>
<dbReference type="SUPFAM" id="SSF48498">
    <property type="entry name" value="Tetracyclin repressor-like, C-terminal domain"/>
    <property type="match status" value="1"/>
</dbReference>
<dbReference type="RefSeq" id="WP_028498993.1">
    <property type="nucleotide sequence ID" value="NZ_CP028519.1"/>
</dbReference>
<dbReference type="Proteomes" id="UP000244173">
    <property type="component" value="Chromosome"/>
</dbReference>